<keyword evidence="3" id="KW-1185">Reference proteome</keyword>
<accession>A0A4P6P7E0</accession>
<proteinExistence type="predicted"/>
<evidence type="ECO:0000313" key="3">
    <source>
        <dbReference type="Proteomes" id="UP000290244"/>
    </source>
</evidence>
<feature type="chain" id="PRO_5020963441" description="Outer membrane protein beta-barrel domain-containing protein" evidence="1">
    <location>
        <begin position="23"/>
        <end position="155"/>
    </location>
</feature>
<evidence type="ECO:0008006" key="4">
    <source>
        <dbReference type="Google" id="ProtNLM"/>
    </source>
</evidence>
<reference evidence="2 3" key="1">
    <citation type="submission" date="2018-12" db="EMBL/GenBank/DDBJ databases">
        <title>Complete genome of Litorilituus sediminis.</title>
        <authorList>
            <person name="Liu A."/>
            <person name="Rong J."/>
        </authorList>
    </citation>
    <scope>NUCLEOTIDE SEQUENCE [LARGE SCALE GENOMIC DNA]</scope>
    <source>
        <strain evidence="2 3">JCM 17549</strain>
    </source>
</reference>
<protein>
    <recommendedName>
        <fullName evidence="4">Outer membrane protein beta-barrel domain-containing protein</fullName>
    </recommendedName>
</protein>
<dbReference type="Proteomes" id="UP000290244">
    <property type="component" value="Chromosome"/>
</dbReference>
<organism evidence="2 3">
    <name type="scientific">Litorilituus sediminis</name>
    <dbReference type="NCBI Taxonomy" id="718192"/>
    <lineage>
        <taxon>Bacteria</taxon>
        <taxon>Pseudomonadati</taxon>
        <taxon>Pseudomonadota</taxon>
        <taxon>Gammaproteobacteria</taxon>
        <taxon>Alteromonadales</taxon>
        <taxon>Colwelliaceae</taxon>
        <taxon>Litorilituus</taxon>
    </lineage>
</organism>
<sequence length="155" mass="16168">MKIITKTLLTSATLVLSAQTTANDSFTFGLGAGAFYSGVGVNAGIQSKSDLKYVSAGCVSYSSIYGSTCGIGVGWVKTDIFDFQTPKHGASLYLGIVGNEYDNFDHEAVYGAALGYHYFLRGIGNAGFNFGLTLVAGNEKDGVGVGALLQAGYQF</sequence>
<evidence type="ECO:0000256" key="1">
    <source>
        <dbReference type="SAM" id="SignalP"/>
    </source>
</evidence>
<keyword evidence="1" id="KW-0732">Signal</keyword>
<dbReference type="OrthoDB" id="6398712at2"/>
<evidence type="ECO:0000313" key="2">
    <source>
        <dbReference type="EMBL" id="QBG35402.1"/>
    </source>
</evidence>
<gene>
    <name evidence="2" type="ORF">EMK97_06545</name>
</gene>
<dbReference type="EMBL" id="CP034759">
    <property type="protein sequence ID" value="QBG35402.1"/>
    <property type="molecule type" value="Genomic_DNA"/>
</dbReference>
<dbReference type="AlphaFoldDB" id="A0A4P6P7E0"/>
<dbReference type="KEGG" id="lsd:EMK97_06545"/>
<name>A0A4P6P7E0_9GAMM</name>
<dbReference type="RefSeq" id="WP_130600540.1">
    <property type="nucleotide sequence ID" value="NZ_CP034759.1"/>
</dbReference>
<feature type="signal peptide" evidence="1">
    <location>
        <begin position="1"/>
        <end position="22"/>
    </location>
</feature>